<sequence length="501" mass="56267">MDTPKRHCWECRRRCLVCDFSQPACKRCSSSGTVCPGYSDAKPPRLRWLAPGRVTSRRHRGKRARSSDTESSKDETTPSTLSELPLESAVDSIPRIARIELRSELSVLLEAMTDNTCIYQDLAPLHELGPNPTIYPILPVHVQSGTLFPDHIRLSIVCMTLSHRINRTRDVGHSKALAESFYHYRGLAIRSLREDIDVEHKRTGDVVLAGIVSLLLSDVQQGYSSDWRHHLDGVQRLIALRGGMRVVARSRSLEAVLLCFVFLAVIGNTTCPASDLIMAQWHLDQVDFILEQYGGAIFPFLMCPPPLFAEIIKINHLRMRAVQQGLTSTACQRHGAFDILRRLNEFSTEQWARSKPCSEEAWMVVGNVYKASVTIYCISSLQALSILPRTEGLRIRSATEGKILQELLSKALSTPGIGRFMLWPLVMLGMEAGNGPTEIRRFVEQRLPEMSRHVGSYAPLTAKAVLERYWASAERDWDACFDKPYAFATQIAVDLSRISPP</sequence>
<dbReference type="InterPro" id="IPR001138">
    <property type="entry name" value="Zn2Cys6_DnaBD"/>
</dbReference>
<dbReference type="GO" id="GO:0005634">
    <property type="term" value="C:nucleus"/>
    <property type="evidence" value="ECO:0007669"/>
    <property type="project" value="UniProtKB-SubCell"/>
</dbReference>
<feature type="compositionally biased region" description="Basic residues" evidence="7">
    <location>
        <begin position="55"/>
        <end position="64"/>
    </location>
</feature>
<dbReference type="PROSITE" id="PS50048">
    <property type="entry name" value="ZN2_CY6_FUNGAL_2"/>
    <property type="match status" value="1"/>
</dbReference>
<dbReference type="PANTHER" id="PTHR37534:SF48">
    <property type="entry name" value="FINGER DOMAIN PROTEIN, PUTATIVE-RELATED"/>
    <property type="match status" value="1"/>
</dbReference>
<dbReference type="PANTHER" id="PTHR37534">
    <property type="entry name" value="TRANSCRIPTIONAL ACTIVATOR PROTEIN UGA3"/>
    <property type="match status" value="1"/>
</dbReference>
<dbReference type="GO" id="GO:0000976">
    <property type="term" value="F:transcription cis-regulatory region binding"/>
    <property type="evidence" value="ECO:0007669"/>
    <property type="project" value="TreeGrafter"/>
</dbReference>
<feature type="region of interest" description="Disordered" evidence="7">
    <location>
        <begin position="49"/>
        <end position="83"/>
    </location>
</feature>
<evidence type="ECO:0000256" key="4">
    <source>
        <dbReference type="ARBA" id="ARBA00023125"/>
    </source>
</evidence>
<reference evidence="9 10" key="1">
    <citation type="submission" date="2016-10" db="EMBL/GenBank/DDBJ databases">
        <title>Draft genome sequence of Coniochaeta ligniaria NRRL30616, a lignocellulolytic fungus for bioabatement of inhibitors in plant biomass hydrolysates.</title>
        <authorList>
            <consortium name="DOE Joint Genome Institute"/>
            <person name="Jimenez D.J."/>
            <person name="Hector R.E."/>
            <person name="Riley R."/>
            <person name="Sun H."/>
            <person name="Grigoriev I.V."/>
            <person name="Van Elsas J.D."/>
            <person name="Nichols N.N."/>
        </authorList>
    </citation>
    <scope>NUCLEOTIDE SEQUENCE [LARGE SCALE GENOMIC DNA]</scope>
    <source>
        <strain evidence="9 10">NRRL 30616</strain>
    </source>
</reference>
<evidence type="ECO:0000256" key="2">
    <source>
        <dbReference type="ARBA" id="ARBA00022833"/>
    </source>
</evidence>
<dbReference type="InParanoid" id="A0A1J7JGA8"/>
<evidence type="ECO:0000313" key="10">
    <source>
        <dbReference type="Proteomes" id="UP000182658"/>
    </source>
</evidence>
<evidence type="ECO:0000256" key="7">
    <source>
        <dbReference type="SAM" id="MobiDB-lite"/>
    </source>
</evidence>
<dbReference type="AlphaFoldDB" id="A0A1J7JGA8"/>
<dbReference type="CDD" id="cd00067">
    <property type="entry name" value="GAL4"/>
    <property type="match status" value="1"/>
</dbReference>
<evidence type="ECO:0000256" key="6">
    <source>
        <dbReference type="ARBA" id="ARBA00023242"/>
    </source>
</evidence>
<feature type="compositionally biased region" description="Basic and acidic residues" evidence="7">
    <location>
        <begin position="65"/>
        <end position="76"/>
    </location>
</feature>
<name>A0A1J7JGA8_9PEZI</name>
<dbReference type="GO" id="GO:0000981">
    <property type="term" value="F:DNA-binding transcription factor activity, RNA polymerase II-specific"/>
    <property type="evidence" value="ECO:0007669"/>
    <property type="project" value="InterPro"/>
</dbReference>
<dbReference type="Proteomes" id="UP000182658">
    <property type="component" value="Unassembled WGS sequence"/>
</dbReference>
<accession>A0A1J7JGA8</accession>
<keyword evidence="3" id="KW-0805">Transcription regulation</keyword>
<gene>
    <name evidence="9" type="ORF">CONLIGDRAFT_654882</name>
</gene>
<proteinExistence type="predicted"/>
<organism evidence="9 10">
    <name type="scientific">Coniochaeta ligniaria NRRL 30616</name>
    <dbReference type="NCBI Taxonomy" id="1408157"/>
    <lineage>
        <taxon>Eukaryota</taxon>
        <taxon>Fungi</taxon>
        <taxon>Dikarya</taxon>
        <taxon>Ascomycota</taxon>
        <taxon>Pezizomycotina</taxon>
        <taxon>Sordariomycetes</taxon>
        <taxon>Sordariomycetidae</taxon>
        <taxon>Coniochaetales</taxon>
        <taxon>Coniochaetaceae</taxon>
        <taxon>Coniochaeta</taxon>
    </lineage>
</organism>
<evidence type="ECO:0000259" key="8">
    <source>
        <dbReference type="PROSITE" id="PS50048"/>
    </source>
</evidence>
<dbReference type="EMBL" id="KV875098">
    <property type="protein sequence ID" value="OIW28760.1"/>
    <property type="molecule type" value="Genomic_DNA"/>
</dbReference>
<dbReference type="GO" id="GO:0045944">
    <property type="term" value="P:positive regulation of transcription by RNA polymerase II"/>
    <property type="evidence" value="ECO:0007669"/>
    <property type="project" value="TreeGrafter"/>
</dbReference>
<dbReference type="OrthoDB" id="5386330at2759"/>
<keyword evidence="6" id="KW-0539">Nucleus</keyword>
<keyword evidence="2" id="KW-0862">Zinc</keyword>
<protein>
    <submittedName>
        <fullName evidence="9">C6 zinc finger domain-containing protein</fullName>
    </submittedName>
</protein>
<feature type="domain" description="Zn(2)-C6 fungal-type" evidence="8">
    <location>
        <begin position="7"/>
        <end position="35"/>
    </location>
</feature>
<evidence type="ECO:0000313" key="9">
    <source>
        <dbReference type="EMBL" id="OIW28760.1"/>
    </source>
</evidence>
<comment type="subcellular location">
    <subcellularLocation>
        <location evidence="1">Nucleus</location>
    </subcellularLocation>
</comment>
<keyword evidence="10" id="KW-1185">Reference proteome</keyword>
<keyword evidence="4" id="KW-0238">DNA-binding</keyword>
<dbReference type="GO" id="GO:0008270">
    <property type="term" value="F:zinc ion binding"/>
    <property type="evidence" value="ECO:0007669"/>
    <property type="project" value="InterPro"/>
</dbReference>
<evidence type="ECO:0000256" key="5">
    <source>
        <dbReference type="ARBA" id="ARBA00023163"/>
    </source>
</evidence>
<evidence type="ECO:0000256" key="1">
    <source>
        <dbReference type="ARBA" id="ARBA00004123"/>
    </source>
</evidence>
<evidence type="ECO:0000256" key="3">
    <source>
        <dbReference type="ARBA" id="ARBA00023015"/>
    </source>
</evidence>
<dbReference type="InterPro" id="IPR021858">
    <property type="entry name" value="Fun_TF"/>
</dbReference>
<keyword evidence="5" id="KW-0804">Transcription</keyword>
<dbReference type="Pfam" id="PF11951">
    <property type="entry name" value="Fungal_trans_2"/>
    <property type="match status" value="1"/>
</dbReference>